<dbReference type="PROSITE" id="PS00198">
    <property type="entry name" value="4FE4S_FER_1"/>
    <property type="match status" value="2"/>
</dbReference>
<evidence type="ECO:0000256" key="2">
    <source>
        <dbReference type="ARBA" id="ARBA00022723"/>
    </source>
</evidence>
<dbReference type="GO" id="GO:0016491">
    <property type="term" value="F:oxidoreductase activity"/>
    <property type="evidence" value="ECO:0007669"/>
    <property type="project" value="UniProtKB-KW"/>
</dbReference>
<dbReference type="AlphaFoldDB" id="A0A9D9NQU0"/>
<feature type="transmembrane region" description="Helical" evidence="6">
    <location>
        <begin position="227"/>
        <end position="247"/>
    </location>
</feature>
<dbReference type="GO" id="GO:0046872">
    <property type="term" value="F:metal ion binding"/>
    <property type="evidence" value="ECO:0007669"/>
    <property type="project" value="UniProtKB-KW"/>
</dbReference>
<dbReference type="GO" id="GO:0051539">
    <property type="term" value="F:4 iron, 4 sulfur cluster binding"/>
    <property type="evidence" value="ECO:0007669"/>
    <property type="project" value="UniProtKB-KW"/>
</dbReference>
<proteinExistence type="predicted"/>
<dbReference type="PANTHER" id="PTHR43255">
    <property type="entry name" value="IRON-SULFUR-BINDING OXIDOREDUCTASE FADF-RELATED-RELATED"/>
    <property type="match status" value="1"/>
</dbReference>
<feature type="transmembrane region" description="Helical" evidence="6">
    <location>
        <begin position="133"/>
        <end position="155"/>
    </location>
</feature>
<dbReference type="EMBL" id="JADILY010000160">
    <property type="protein sequence ID" value="MBO8482401.1"/>
    <property type="molecule type" value="Genomic_DNA"/>
</dbReference>
<dbReference type="Gene3D" id="3.30.70.20">
    <property type="match status" value="1"/>
</dbReference>
<comment type="caution">
    <text evidence="8">The sequence shown here is derived from an EMBL/GenBank/DDBJ whole genome shotgun (WGS) entry which is preliminary data.</text>
</comment>
<dbReference type="PANTHER" id="PTHR43255:SF1">
    <property type="entry name" value="IRON-SULFUR-BINDING OXIDOREDUCTASE FADF-RELATED"/>
    <property type="match status" value="1"/>
</dbReference>
<keyword evidence="6" id="KW-0812">Transmembrane</keyword>
<keyword evidence="4" id="KW-0408">Iron</keyword>
<keyword evidence="2" id="KW-0479">Metal-binding</keyword>
<dbReference type="PROSITE" id="PS51379">
    <property type="entry name" value="4FE4S_FER_2"/>
    <property type="match status" value="2"/>
</dbReference>
<feature type="transmembrane region" description="Helical" evidence="6">
    <location>
        <begin position="79"/>
        <end position="105"/>
    </location>
</feature>
<keyword evidence="3" id="KW-0560">Oxidoreductase</keyword>
<feature type="domain" description="4Fe-4S ferredoxin-type" evidence="7">
    <location>
        <begin position="316"/>
        <end position="347"/>
    </location>
</feature>
<dbReference type="InterPro" id="IPR017900">
    <property type="entry name" value="4Fe4S_Fe_S_CS"/>
</dbReference>
<dbReference type="Pfam" id="PF02754">
    <property type="entry name" value="CCG"/>
    <property type="match status" value="2"/>
</dbReference>
<dbReference type="InterPro" id="IPR051460">
    <property type="entry name" value="HdrC_iron-sulfur_subunit"/>
</dbReference>
<dbReference type="SUPFAM" id="SSF103501">
    <property type="entry name" value="Respiratory nitrate reductase 1 gamma chain"/>
    <property type="match status" value="1"/>
</dbReference>
<dbReference type="InterPro" id="IPR017896">
    <property type="entry name" value="4Fe4S_Fe-S-bd"/>
</dbReference>
<keyword evidence="6" id="KW-0472">Membrane</keyword>
<dbReference type="Gene3D" id="1.20.950.20">
    <property type="entry name" value="Transmembrane di-heme cytochromes, Chain C"/>
    <property type="match status" value="1"/>
</dbReference>
<evidence type="ECO:0000256" key="1">
    <source>
        <dbReference type="ARBA" id="ARBA00022485"/>
    </source>
</evidence>
<dbReference type="GO" id="GO:0005886">
    <property type="term" value="C:plasma membrane"/>
    <property type="evidence" value="ECO:0007669"/>
    <property type="project" value="TreeGrafter"/>
</dbReference>
<keyword evidence="1" id="KW-0004">4Fe-4S</keyword>
<organism evidence="8 9">
    <name type="scientific">Candidatus Merdivivens faecigallinarum</name>
    <dbReference type="NCBI Taxonomy" id="2840871"/>
    <lineage>
        <taxon>Bacteria</taxon>
        <taxon>Pseudomonadati</taxon>
        <taxon>Bacteroidota</taxon>
        <taxon>Bacteroidia</taxon>
        <taxon>Bacteroidales</taxon>
        <taxon>Muribaculaceae</taxon>
        <taxon>Muribaculaceae incertae sedis</taxon>
        <taxon>Candidatus Merdivivens</taxon>
    </lineage>
</organism>
<evidence type="ECO:0000256" key="5">
    <source>
        <dbReference type="ARBA" id="ARBA00023014"/>
    </source>
</evidence>
<evidence type="ECO:0000313" key="8">
    <source>
        <dbReference type="EMBL" id="MBO8482401.1"/>
    </source>
</evidence>
<name>A0A9D9NQU0_9BACT</name>
<dbReference type="InterPro" id="IPR036197">
    <property type="entry name" value="NarG-like_sf"/>
</dbReference>
<accession>A0A9D9NQU0</accession>
<evidence type="ECO:0000256" key="6">
    <source>
        <dbReference type="SAM" id="Phobius"/>
    </source>
</evidence>
<gene>
    <name evidence="8" type="ORF">IAC87_07670</name>
</gene>
<feature type="domain" description="4Fe-4S ferredoxin-type" evidence="7">
    <location>
        <begin position="271"/>
        <end position="300"/>
    </location>
</feature>
<evidence type="ECO:0000313" key="9">
    <source>
        <dbReference type="Proteomes" id="UP000823772"/>
    </source>
</evidence>
<evidence type="ECO:0000256" key="3">
    <source>
        <dbReference type="ARBA" id="ARBA00023002"/>
    </source>
</evidence>
<evidence type="ECO:0000256" key="4">
    <source>
        <dbReference type="ARBA" id="ARBA00023004"/>
    </source>
</evidence>
<reference evidence="8" key="1">
    <citation type="submission" date="2020-10" db="EMBL/GenBank/DDBJ databases">
        <authorList>
            <person name="Gilroy R."/>
        </authorList>
    </citation>
    <scope>NUCLEOTIDE SEQUENCE</scope>
    <source>
        <strain evidence="8">B3-2255</strain>
    </source>
</reference>
<sequence>MRERFISGYNDFVIPFMAGMIFILVYLLVALIRLILQLPARDRRKFFLSLLNPKILLKNIRDIICDCLLHVKIFKRNPLLGYMHASIAFGWFMLIVIGHIEVFLFTPHRAKLLYYPIFFRFFVAETNETLQGAFFFFLMDFFLLIVLSGIALAMFKRIRSKALGMRGTTKLSFMDHIGLYALWLIFPLRLLAEGFTAGISGGSFLTESINKLLPAFLSDPNNIMPTWWAYSIALGVFFFVMPFTRYMHIPTEIMMILFRNAGLKITHPRKGVAKTHVYTCASCGLCIDACPMGAEKINIKDATVYLTRQIKRGNEKRIREISEKCLMCGKCTAICPVGLDATLLRQAQRNLADYPLKPDFSSLPETVAESSEGKILYFAGCMTHLTPKIHRAMAGILDASGLEWDFMDKDGGICCGRPMMLTGRQDEAMKLVEKNTALIKSSGAKTLLLSCPICYKIFKEEYKLEGIEIIHHTQLIERLISGGKIKTAFNPSRSFVYHDPCELGRGCGVYEEPRKVISSVGTLKKAAKERKESICCGGSLGSLTLSFERRKAITEHSLHNLTADNPDSIVTACPLCLNTFGRYADRPVEDIAEIVNKTLIKN</sequence>
<dbReference type="InterPro" id="IPR004017">
    <property type="entry name" value="Cys_rich_dom"/>
</dbReference>
<dbReference type="Pfam" id="PF13183">
    <property type="entry name" value="Fer4_8"/>
    <property type="match status" value="1"/>
</dbReference>
<feature type="transmembrane region" description="Helical" evidence="6">
    <location>
        <begin position="12"/>
        <end position="36"/>
    </location>
</feature>
<dbReference type="SUPFAM" id="SSF54862">
    <property type="entry name" value="4Fe-4S ferredoxins"/>
    <property type="match status" value="1"/>
</dbReference>
<evidence type="ECO:0000259" key="7">
    <source>
        <dbReference type="PROSITE" id="PS51379"/>
    </source>
</evidence>
<dbReference type="Proteomes" id="UP000823772">
    <property type="component" value="Unassembled WGS sequence"/>
</dbReference>
<protein>
    <submittedName>
        <fullName evidence="8">(Fe-S)-binding protein</fullName>
    </submittedName>
</protein>
<reference evidence="8" key="2">
    <citation type="journal article" date="2021" name="PeerJ">
        <title>Extensive microbial diversity within the chicken gut microbiome revealed by metagenomics and culture.</title>
        <authorList>
            <person name="Gilroy R."/>
            <person name="Ravi A."/>
            <person name="Getino M."/>
            <person name="Pursley I."/>
            <person name="Horton D.L."/>
            <person name="Alikhan N.F."/>
            <person name="Baker D."/>
            <person name="Gharbi K."/>
            <person name="Hall N."/>
            <person name="Watson M."/>
            <person name="Adriaenssens E.M."/>
            <person name="Foster-Nyarko E."/>
            <person name="Jarju S."/>
            <person name="Secka A."/>
            <person name="Antonio M."/>
            <person name="Oren A."/>
            <person name="Chaudhuri R.R."/>
            <person name="La Ragione R."/>
            <person name="Hildebrand F."/>
            <person name="Pallen M.J."/>
        </authorList>
    </citation>
    <scope>NUCLEOTIDE SEQUENCE</scope>
    <source>
        <strain evidence="8">B3-2255</strain>
    </source>
</reference>
<keyword evidence="5" id="KW-0411">Iron-sulfur</keyword>
<keyword evidence="6" id="KW-1133">Transmembrane helix</keyword>